<sequence length="128" mass="15312">MSRGLEVKLSDLIEVEAYVQLFNGQKWRIEKWKAFRYTTFLVDGRPEKVEFAKSKTQDIYPEIKLLFDSKGRVVGQRLNHNCRLLTTTENSWFTLKKNNKNKKSIYDMIDLLEEKAFVKETNRYIRNK</sequence>
<name>A0A829FFP2_ENTFC</name>
<protein>
    <submittedName>
        <fullName evidence="1">Uncharacterized protein</fullName>
    </submittedName>
</protein>
<dbReference type="RefSeq" id="WP_010731351.1">
    <property type="nucleotide sequence ID" value="NZ_KB949529.1"/>
</dbReference>
<gene>
    <name evidence="1" type="ORF">SSM_02778</name>
</gene>
<evidence type="ECO:0000313" key="1">
    <source>
        <dbReference type="EMBL" id="EOM19176.1"/>
    </source>
</evidence>
<dbReference type="AlphaFoldDB" id="A0A829FFP2"/>
<proteinExistence type="predicted"/>
<dbReference type="EMBL" id="AITY01000062">
    <property type="protein sequence ID" value="EOM19176.1"/>
    <property type="molecule type" value="Genomic_DNA"/>
</dbReference>
<dbReference type="Proteomes" id="UP000013897">
    <property type="component" value="Unassembled WGS sequence"/>
</dbReference>
<reference evidence="1 2" key="1">
    <citation type="submission" date="2013-02" db="EMBL/GenBank/DDBJ databases">
        <title>The Genome Sequence of Enterococcus faecium HM1072.</title>
        <authorList>
            <consortium name="The Broad Institute Genome Sequencing Platform"/>
            <consortium name="The Broad Institute Genome Sequencing Center for Infectious Disease"/>
            <person name="Earl A.M."/>
            <person name="Gilmore M.S."/>
            <person name="Lebreton F."/>
            <person name="Courvalin P."/>
            <person name="Walker B."/>
            <person name="Young S.K."/>
            <person name="Zeng Q."/>
            <person name="Gargeya S."/>
            <person name="Fitzgerald M."/>
            <person name="Haas B."/>
            <person name="Abouelleil A."/>
            <person name="Alvarado L."/>
            <person name="Arachchi H.M."/>
            <person name="Berlin A.M."/>
            <person name="Chapman S.B."/>
            <person name="Dewar J."/>
            <person name="Goldberg J."/>
            <person name="Griggs A."/>
            <person name="Gujja S."/>
            <person name="Hansen M."/>
            <person name="Howarth C."/>
            <person name="Imamovic A."/>
            <person name="Larimer J."/>
            <person name="McCowan C."/>
            <person name="Murphy C."/>
            <person name="Neiman D."/>
            <person name="Pearson M."/>
            <person name="Priest M."/>
            <person name="Roberts A."/>
            <person name="Saif S."/>
            <person name="Shea T."/>
            <person name="Sisk P."/>
            <person name="Sykes S."/>
            <person name="Wortman J."/>
            <person name="Nusbaum C."/>
            <person name="Birren B."/>
        </authorList>
    </citation>
    <scope>NUCLEOTIDE SEQUENCE [LARGE SCALE GENOMIC DNA]</scope>
    <source>
        <strain evidence="1 2">HM1072</strain>
    </source>
</reference>
<evidence type="ECO:0000313" key="2">
    <source>
        <dbReference type="Proteomes" id="UP000013897"/>
    </source>
</evidence>
<comment type="caution">
    <text evidence="1">The sequence shown here is derived from an EMBL/GenBank/DDBJ whole genome shotgun (WGS) entry which is preliminary data.</text>
</comment>
<organism evidence="1 2">
    <name type="scientific">Enterococcus faecium EnGen0192</name>
    <dbReference type="NCBI Taxonomy" id="1157487"/>
    <lineage>
        <taxon>Bacteria</taxon>
        <taxon>Bacillati</taxon>
        <taxon>Bacillota</taxon>
        <taxon>Bacilli</taxon>
        <taxon>Lactobacillales</taxon>
        <taxon>Enterococcaceae</taxon>
        <taxon>Enterococcus</taxon>
    </lineage>
</organism>
<accession>A0A829FFP2</accession>